<evidence type="ECO:0000313" key="3">
    <source>
        <dbReference type="Proteomes" id="UP000266841"/>
    </source>
</evidence>
<feature type="region of interest" description="Disordered" evidence="1">
    <location>
        <begin position="1"/>
        <end position="78"/>
    </location>
</feature>
<sequence length="158" mass="17789">MSDVGEETLPNESSASRPKPKRRRTRRRPGRRRVTTATQSQRNARGEENEEGSAHRRRVVGGDQRRFPTPTSSMSPDAFRLRTVGDRRRLELMCNYVESSWESERPRELDTDLLAGRRPTNSVTESAFGTITHYLTDLDEPMMGSTNSSTSGFGAGTQ</sequence>
<keyword evidence="3" id="KW-1185">Reference proteome</keyword>
<dbReference type="Proteomes" id="UP000266841">
    <property type="component" value="Unassembled WGS sequence"/>
</dbReference>
<feature type="region of interest" description="Disordered" evidence="1">
    <location>
        <begin position="139"/>
        <end position="158"/>
    </location>
</feature>
<dbReference type="EMBL" id="AGNL01006108">
    <property type="protein sequence ID" value="EJK72266.1"/>
    <property type="molecule type" value="Genomic_DNA"/>
</dbReference>
<evidence type="ECO:0000313" key="2">
    <source>
        <dbReference type="EMBL" id="EJK72266.1"/>
    </source>
</evidence>
<reference evidence="2 3" key="1">
    <citation type="journal article" date="2012" name="Genome Biol.">
        <title>Genome and low-iron response of an oceanic diatom adapted to chronic iron limitation.</title>
        <authorList>
            <person name="Lommer M."/>
            <person name="Specht M."/>
            <person name="Roy A.S."/>
            <person name="Kraemer L."/>
            <person name="Andreson R."/>
            <person name="Gutowska M.A."/>
            <person name="Wolf J."/>
            <person name="Bergner S.V."/>
            <person name="Schilhabel M.B."/>
            <person name="Klostermeier U.C."/>
            <person name="Beiko R.G."/>
            <person name="Rosenstiel P."/>
            <person name="Hippler M."/>
            <person name="Laroche J."/>
        </authorList>
    </citation>
    <scope>NUCLEOTIDE SEQUENCE [LARGE SCALE GENOMIC DNA]</scope>
    <source>
        <strain evidence="2 3">CCMP1005</strain>
    </source>
</reference>
<accession>K0TFD3</accession>
<evidence type="ECO:0000256" key="1">
    <source>
        <dbReference type="SAM" id="MobiDB-lite"/>
    </source>
</evidence>
<feature type="compositionally biased region" description="Basic residues" evidence="1">
    <location>
        <begin position="18"/>
        <end position="34"/>
    </location>
</feature>
<proteinExistence type="predicted"/>
<dbReference type="AlphaFoldDB" id="K0TFD3"/>
<gene>
    <name evidence="2" type="ORF">THAOC_06214</name>
</gene>
<organism evidence="2 3">
    <name type="scientific">Thalassiosira oceanica</name>
    <name type="common">Marine diatom</name>
    <dbReference type="NCBI Taxonomy" id="159749"/>
    <lineage>
        <taxon>Eukaryota</taxon>
        <taxon>Sar</taxon>
        <taxon>Stramenopiles</taxon>
        <taxon>Ochrophyta</taxon>
        <taxon>Bacillariophyta</taxon>
        <taxon>Coscinodiscophyceae</taxon>
        <taxon>Thalassiosirophycidae</taxon>
        <taxon>Thalassiosirales</taxon>
        <taxon>Thalassiosiraceae</taxon>
        <taxon>Thalassiosira</taxon>
    </lineage>
</organism>
<protein>
    <submittedName>
        <fullName evidence="2">Uncharacterized protein</fullName>
    </submittedName>
</protein>
<comment type="caution">
    <text evidence="2">The sequence shown here is derived from an EMBL/GenBank/DDBJ whole genome shotgun (WGS) entry which is preliminary data.</text>
</comment>
<name>K0TFD3_THAOC</name>